<feature type="chain" id="PRO_5008130613" description="Secreted protein" evidence="1">
    <location>
        <begin position="21"/>
        <end position="74"/>
    </location>
</feature>
<keyword evidence="3" id="KW-1185">Reference proteome</keyword>
<evidence type="ECO:0000313" key="2">
    <source>
        <dbReference type="EnsemblMetazoa" id="ADIR014743-PA"/>
    </source>
</evidence>
<evidence type="ECO:0000313" key="3">
    <source>
        <dbReference type="Proteomes" id="UP000075884"/>
    </source>
</evidence>
<dbReference type="VEuPathDB" id="VectorBase:ADIR014743"/>
<organism evidence="2 3">
    <name type="scientific">Anopheles dirus</name>
    <dbReference type="NCBI Taxonomy" id="7168"/>
    <lineage>
        <taxon>Eukaryota</taxon>
        <taxon>Metazoa</taxon>
        <taxon>Ecdysozoa</taxon>
        <taxon>Arthropoda</taxon>
        <taxon>Hexapoda</taxon>
        <taxon>Insecta</taxon>
        <taxon>Pterygota</taxon>
        <taxon>Neoptera</taxon>
        <taxon>Endopterygota</taxon>
        <taxon>Diptera</taxon>
        <taxon>Nematocera</taxon>
        <taxon>Culicoidea</taxon>
        <taxon>Culicidae</taxon>
        <taxon>Anophelinae</taxon>
        <taxon>Anopheles</taxon>
    </lineage>
</organism>
<name>A0A182NY37_9DIPT</name>
<dbReference type="AlphaFoldDB" id="A0A182NY37"/>
<reference evidence="2" key="2">
    <citation type="submission" date="2020-05" db="UniProtKB">
        <authorList>
            <consortium name="EnsemblMetazoa"/>
        </authorList>
    </citation>
    <scope>IDENTIFICATION</scope>
    <source>
        <strain evidence="2">WRAIR2</strain>
    </source>
</reference>
<evidence type="ECO:0000256" key="1">
    <source>
        <dbReference type="SAM" id="SignalP"/>
    </source>
</evidence>
<keyword evidence="1" id="KW-0732">Signal</keyword>
<evidence type="ECO:0008006" key="4">
    <source>
        <dbReference type="Google" id="ProtNLM"/>
    </source>
</evidence>
<proteinExistence type="predicted"/>
<dbReference type="Proteomes" id="UP000075884">
    <property type="component" value="Unassembled WGS sequence"/>
</dbReference>
<accession>A0A182NY37</accession>
<sequence length="74" mass="7962">MSGMLCVRVCVFVCVQNVLRDAVGPSISGVPMTQIGSHICEPYPPSYHELLICKCTVANVTGPSWTGRLLGQIK</sequence>
<protein>
    <recommendedName>
        <fullName evidence="4">Secreted protein</fullName>
    </recommendedName>
</protein>
<dbReference type="EnsemblMetazoa" id="ADIR014743-RA">
    <property type="protein sequence ID" value="ADIR014743-PA"/>
    <property type="gene ID" value="ADIR014743"/>
</dbReference>
<feature type="signal peptide" evidence="1">
    <location>
        <begin position="1"/>
        <end position="20"/>
    </location>
</feature>
<reference evidence="3" key="1">
    <citation type="submission" date="2013-03" db="EMBL/GenBank/DDBJ databases">
        <title>The Genome Sequence of Anopheles dirus WRAIR2.</title>
        <authorList>
            <consortium name="The Broad Institute Genomics Platform"/>
            <person name="Neafsey D.E."/>
            <person name="Walton C."/>
            <person name="Walker B."/>
            <person name="Young S.K."/>
            <person name="Zeng Q."/>
            <person name="Gargeya S."/>
            <person name="Fitzgerald M."/>
            <person name="Haas B."/>
            <person name="Abouelleil A."/>
            <person name="Allen A.W."/>
            <person name="Alvarado L."/>
            <person name="Arachchi H.M."/>
            <person name="Berlin A.M."/>
            <person name="Chapman S.B."/>
            <person name="Gainer-Dewar J."/>
            <person name="Goldberg J."/>
            <person name="Griggs A."/>
            <person name="Gujja S."/>
            <person name="Hansen M."/>
            <person name="Howarth C."/>
            <person name="Imamovic A."/>
            <person name="Ireland A."/>
            <person name="Larimer J."/>
            <person name="McCowan C."/>
            <person name="Murphy C."/>
            <person name="Pearson M."/>
            <person name="Poon T.W."/>
            <person name="Priest M."/>
            <person name="Roberts A."/>
            <person name="Saif S."/>
            <person name="Shea T."/>
            <person name="Sisk P."/>
            <person name="Sykes S."/>
            <person name="Wortman J."/>
            <person name="Nusbaum C."/>
            <person name="Birren B."/>
        </authorList>
    </citation>
    <scope>NUCLEOTIDE SEQUENCE [LARGE SCALE GENOMIC DNA]</scope>
    <source>
        <strain evidence="3">WRAIR2</strain>
    </source>
</reference>